<reference evidence="2 3" key="1">
    <citation type="submission" date="2018-09" db="EMBL/GenBank/DDBJ databases">
        <title>Genomic investigation of the strawberry pathogen Phytophthora fragariae indicates pathogenicity is determined by transcriptional variation in three key races.</title>
        <authorList>
            <person name="Adams T.M."/>
            <person name="Armitage A.D."/>
            <person name="Sobczyk M.K."/>
            <person name="Bates H.J."/>
            <person name="Dunwell J.M."/>
            <person name="Nellist C.F."/>
            <person name="Harrison R.J."/>
        </authorList>
    </citation>
    <scope>NUCLEOTIDE SEQUENCE [LARGE SCALE GENOMIC DNA]</scope>
    <source>
        <strain evidence="2 3">SCRP249</strain>
    </source>
</reference>
<organism evidence="2 3">
    <name type="scientific">Phytophthora rubi</name>
    <dbReference type="NCBI Taxonomy" id="129364"/>
    <lineage>
        <taxon>Eukaryota</taxon>
        <taxon>Sar</taxon>
        <taxon>Stramenopiles</taxon>
        <taxon>Oomycota</taxon>
        <taxon>Peronosporomycetes</taxon>
        <taxon>Peronosporales</taxon>
        <taxon>Peronosporaceae</taxon>
        <taxon>Phytophthora</taxon>
    </lineage>
</organism>
<feature type="region of interest" description="Disordered" evidence="1">
    <location>
        <begin position="48"/>
        <end position="102"/>
    </location>
</feature>
<evidence type="ECO:0000313" key="2">
    <source>
        <dbReference type="EMBL" id="KAE9009307.1"/>
    </source>
</evidence>
<accession>A0A6A3KUK7</accession>
<dbReference type="Proteomes" id="UP000429607">
    <property type="component" value="Unassembled WGS sequence"/>
</dbReference>
<name>A0A6A3KUK7_9STRA</name>
<evidence type="ECO:0000256" key="1">
    <source>
        <dbReference type="SAM" id="MobiDB-lite"/>
    </source>
</evidence>
<comment type="caution">
    <text evidence="2">The sequence shown here is derived from an EMBL/GenBank/DDBJ whole genome shotgun (WGS) entry which is preliminary data.</text>
</comment>
<evidence type="ECO:0000313" key="3">
    <source>
        <dbReference type="Proteomes" id="UP000429607"/>
    </source>
</evidence>
<proteinExistence type="predicted"/>
<dbReference type="AlphaFoldDB" id="A0A6A3KUK7"/>
<gene>
    <name evidence="2" type="ORF">PR001_g16474</name>
</gene>
<protein>
    <submittedName>
        <fullName evidence="2">Uncharacterized protein</fullName>
    </submittedName>
</protein>
<sequence length="102" mass="11312">MALCAQDGKLSLINPNPTMHQSHGSSMIRLAIVVKTLTRLRGRKIPLSIGEDSNVEPTDGFEEGVDTREEEEGDSDIDGDFAWSDDDRANYVTDVDTDDHDY</sequence>
<feature type="compositionally biased region" description="Acidic residues" evidence="1">
    <location>
        <begin position="59"/>
        <end position="79"/>
    </location>
</feature>
<dbReference type="EMBL" id="QXFV01001302">
    <property type="protein sequence ID" value="KAE9009307.1"/>
    <property type="molecule type" value="Genomic_DNA"/>
</dbReference>